<keyword evidence="1" id="KW-0808">Transferase</keyword>
<protein>
    <submittedName>
        <fullName evidence="1">Aminotransferase yhxA</fullName>
    </submittedName>
</protein>
<organism evidence="1 2">
    <name type="scientific">Ectobacillus funiculus</name>
    <dbReference type="NCBI Taxonomy" id="137993"/>
    <lineage>
        <taxon>Bacteria</taxon>
        <taxon>Bacillati</taxon>
        <taxon>Bacillota</taxon>
        <taxon>Bacilli</taxon>
        <taxon>Bacillales</taxon>
        <taxon>Bacillaceae</taxon>
        <taxon>Ectobacillus</taxon>
    </lineage>
</organism>
<reference evidence="1 2" key="1">
    <citation type="submission" date="2024-09" db="EMBL/GenBank/DDBJ databases">
        <authorList>
            <person name="Sun Q."/>
            <person name="Mori K."/>
        </authorList>
    </citation>
    <scope>NUCLEOTIDE SEQUENCE [LARGE SCALE GENOMIC DNA]</scope>
    <source>
        <strain evidence="1 2">JCM 11201</strain>
    </source>
</reference>
<keyword evidence="1" id="KW-0032">Aminotransferase</keyword>
<dbReference type="GO" id="GO:0008483">
    <property type="term" value="F:transaminase activity"/>
    <property type="evidence" value="ECO:0007669"/>
    <property type="project" value="UniProtKB-KW"/>
</dbReference>
<gene>
    <name evidence="1" type="ORF">ACFFMS_27740</name>
</gene>
<name>A0ABV5WP95_9BACI</name>
<dbReference type="EMBL" id="JBHMAF010000196">
    <property type="protein sequence ID" value="MFB9762023.1"/>
    <property type="molecule type" value="Genomic_DNA"/>
</dbReference>
<dbReference type="RefSeq" id="WP_379952052.1">
    <property type="nucleotide sequence ID" value="NZ_JBHMAF010000196.1"/>
</dbReference>
<proteinExistence type="predicted"/>
<keyword evidence="2" id="KW-1185">Reference proteome</keyword>
<dbReference type="PROSITE" id="PS51257">
    <property type="entry name" value="PROKAR_LIPOPROTEIN"/>
    <property type="match status" value="1"/>
</dbReference>
<sequence length="101" mass="11275">MTKTTNMMIGIFAVLGTVGCGKDEALPPKPDDLSCGEYEFDYDDGVWECDDRTSRYYGHYFYGGTWFQSHQALYAYTPYQKYKQSPGFKKGFGSGSAVSGS</sequence>
<comment type="caution">
    <text evidence="1">The sequence shown here is derived from an EMBL/GenBank/DDBJ whole genome shotgun (WGS) entry which is preliminary data.</text>
</comment>
<accession>A0ABV5WP95</accession>
<evidence type="ECO:0000313" key="2">
    <source>
        <dbReference type="Proteomes" id="UP001589609"/>
    </source>
</evidence>
<dbReference type="Proteomes" id="UP001589609">
    <property type="component" value="Unassembled WGS sequence"/>
</dbReference>
<evidence type="ECO:0000313" key="1">
    <source>
        <dbReference type="EMBL" id="MFB9762023.1"/>
    </source>
</evidence>